<dbReference type="GO" id="GO:0008168">
    <property type="term" value="F:methyltransferase activity"/>
    <property type="evidence" value="ECO:0007669"/>
    <property type="project" value="UniProtKB-KW"/>
</dbReference>
<dbReference type="InterPro" id="IPR046341">
    <property type="entry name" value="SET_dom_sf"/>
</dbReference>
<dbReference type="STRING" id="33114.A0A2G2X695"/>
<dbReference type="GO" id="GO:0032259">
    <property type="term" value="P:methylation"/>
    <property type="evidence" value="ECO:0007669"/>
    <property type="project" value="UniProtKB-KW"/>
</dbReference>
<gene>
    <name evidence="1" type="ORF">CQW23_07459</name>
</gene>
<protein>
    <submittedName>
        <fullName evidence="1">Histone-lysine N-methyltransferase ATXR6</fullName>
    </submittedName>
</protein>
<dbReference type="PANTHER" id="PTHR48442">
    <property type="entry name" value="SET DOMAIN-CONTAINING PROTEIN"/>
    <property type="match status" value="1"/>
</dbReference>
<name>A0A2G2X695_CAPBA</name>
<dbReference type="AlphaFoldDB" id="A0A2G2X695"/>
<dbReference type="EMBL" id="MLFT02000003">
    <property type="protein sequence ID" value="PHT52997.1"/>
    <property type="molecule type" value="Genomic_DNA"/>
</dbReference>
<proteinExistence type="predicted"/>
<dbReference type="Proteomes" id="UP000224567">
    <property type="component" value="Unassembled WGS sequence"/>
</dbReference>
<dbReference type="SUPFAM" id="SSF82199">
    <property type="entry name" value="SET domain"/>
    <property type="match status" value="1"/>
</dbReference>
<evidence type="ECO:0000313" key="2">
    <source>
        <dbReference type="Proteomes" id="UP000224567"/>
    </source>
</evidence>
<organism evidence="1 2">
    <name type="scientific">Capsicum baccatum</name>
    <name type="common">Peruvian pepper</name>
    <dbReference type="NCBI Taxonomy" id="33114"/>
    <lineage>
        <taxon>Eukaryota</taxon>
        <taxon>Viridiplantae</taxon>
        <taxon>Streptophyta</taxon>
        <taxon>Embryophyta</taxon>
        <taxon>Tracheophyta</taxon>
        <taxon>Spermatophyta</taxon>
        <taxon>Magnoliopsida</taxon>
        <taxon>eudicotyledons</taxon>
        <taxon>Gunneridae</taxon>
        <taxon>Pentapetalae</taxon>
        <taxon>asterids</taxon>
        <taxon>lamiids</taxon>
        <taxon>Solanales</taxon>
        <taxon>Solanaceae</taxon>
        <taxon>Solanoideae</taxon>
        <taxon>Capsiceae</taxon>
        <taxon>Capsicum</taxon>
    </lineage>
</organism>
<dbReference type="PANTHER" id="PTHR48442:SF1">
    <property type="entry name" value="SET DOMAIN-CONTAINING PROTEIN"/>
    <property type="match status" value="1"/>
</dbReference>
<dbReference type="OrthoDB" id="336088at2759"/>
<sequence>MTKMSLPSEAGMSMGRCLLEPNCLLYNKVLCKDDTETLDLCKNMMKQGEWPSLMIVFYSKEGFTVEADVFIRDWTIITEYVGDADYLNNREASDENSMMSFLNTNDTSKDLVICPDKRSNIARFISSITSI</sequence>
<comment type="caution">
    <text evidence="1">The sequence shown here is derived from an EMBL/GenBank/DDBJ whole genome shotgun (WGS) entry which is preliminary data.</text>
</comment>
<keyword evidence="2" id="KW-1185">Reference proteome</keyword>
<evidence type="ECO:0000313" key="1">
    <source>
        <dbReference type="EMBL" id="PHT52997.1"/>
    </source>
</evidence>
<reference evidence="2" key="2">
    <citation type="journal article" date="2017" name="J. Anim. Genet.">
        <title>Multiple reference genome sequences of hot pepper reveal the massive evolution of plant disease resistance genes by retroduplication.</title>
        <authorList>
            <person name="Kim S."/>
            <person name="Park J."/>
            <person name="Yeom S.-I."/>
            <person name="Kim Y.-M."/>
            <person name="Seo E."/>
            <person name="Kim K.-T."/>
            <person name="Kim M.-S."/>
            <person name="Lee J.M."/>
            <person name="Cheong K."/>
            <person name="Shin H.-S."/>
            <person name="Kim S.-B."/>
            <person name="Han K."/>
            <person name="Lee J."/>
            <person name="Park M."/>
            <person name="Lee H.-A."/>
            <person name="Lee H.-Y."/>
            <person name="Lee Y."/>
            <person name="Oh S."/>
            <person name="Lee J.H."/>
            <person name="Choi E."/>
            <person name="Choi E."/>
            <person name="Lee S.E."/>
            <person name="Jeon J."/>
            <person name="Kim H."/>
            <person name="Choi G."/>
            <person name="Song H."/>
            <person name="Lee J."/>
            <person name="Lee S.-C."/>
            <person name="Kwon J.-K."/>
            <person name="Lee H.-Y."/>
            <person name="Koo N."/>
            <person name="Hong Y."/>
            <person name="Kim R.W."/>
            <person name="Kang W.-H."/>
            <person name="Huh J.H."/>
            <person name="Kang B.-C."/>
            <person name="Yang T.-J."/>
            <person name="Lee Y.-H."/>
            <person name="Bennetzen J.L."/>
            <person name="Choi D."/>
        </authorList>
    </citation>
    <scope>NUCLEOTIDE SEQUENCE [LARGE SCALE GENOMIC DNA]</scope>
    <source>
        <strain evidence="2">cv. PBC81</strain>
    </source>
</reference>
<reference evidence="1 2" key="1">
    <citation type="journal article" date="2017" name="Genome Biol.">
        <title>New reference genome sequences of hot pepper reveal the massive evolution of plant disease-resistance genes by retroduplication.</title>
        <authorList>
            <person name="Kim S."/>
            <person name="Park J."/>
            <person name="Yeom S.I."/>
            <person name="Kim Y.M."/>
            <person name="Seo E."/>
            <person name="Kim K.T."/>
            <person name="Kim M.S."/>
            <person name="Lee J.M."/>
            <person name="Cheong K."/>
            <person name="Shin H.S."/>
            <person name="Kim S.B."/>
            <person name="Han K."/>
            <person name="Lee J."/>
            <person name="Park M."/>
            <person name="Lee H.A."/>
            <person name="Lee H.Y."/>
            <person name="Lee Y."/>
            <person name="Oh S."/>
            <person name="Lee J.H."/>
            <person name="Choi E."/>
            <person name="Choi E."/>
            <person name="Lee S.E."/>
            <person name="Jeon J."/>
            <person name="Kim H."/>
            <person name="Choi G."/>
            <person name="Song H."/>
            <person name="Lee J."/>
            <person name="Lee S.C."/>
            <person name="Kwon J.K."/>
            <person name="Lee H.Y."/>
            <person name="Koo N."/>
            <person name="Hong Y."/>
            <person name="Kim R.W."/>
            <person name="Kang W.H."/>
            <person name="Huh J.H."/>
            <person name="Kang B.C."/>
            <person name="Yang T.J."/>
            <person name="Lee Y.H."/>
            <person name="Bennetzen J.L."/>
            <person name="Choi D."/>
        </authorList>
    </citation>
    <scope>NUCLEOTIDE SEQUENCE [LARGE SCALE GENOMIC DNA]</scope>
    <source>
        <strain evidence="2">cv. PBC81</strain>
    </source>
</reference>
<dbReference type="Gene3D" id="2.170.270.10">
    <property type="entry name" value="SET domain"/>
    <property type="match status" value="1"/>
</dbReference>
<accession>A0A2G2X695</accession>
<dbReference type="InterPro" id="IPR053114">
    <property type="entry name" value="ATXR5/ATXR6"/>
</dbReference>